<gene>
    <name evidence="5" type="ORF">DSM100688_2264</name>
    <name evidence="6" type="ORF">GFD24_11730</name>
</gene>
<evidence type="ECO:0000256" key="3">
    <source>
        <dbReference type="ARBA" id="ARBA00023163"/>
    </source>
</evidence>
<sequence>MPAAGKPASIKDVASLAGVSTATVSRYLNNNGYIKEETRQQVAKAIAMLGYHPNPYARALVTDRTTRIVVFCGSITLYGQIHTLEGIEQCCAKNGYIFDVVVVSNESPGSIENSVKEALQQNPAGIILLDYDTPSDAAREFIPDGTPFVFVSGTPHVDGLCQVCPEEHSTGYQLTRHLIDLGHRSLCYVCFPGNAGPATRRGGSEDACRDARIPSPTLFHSSWDAQDARSIGRLIGEKRQWSAVIADNDELAIGVLRGLVDVGARVPEDISVVGFDDHTLAKLWNPALTTVRQDFNRVGQEAFSLLQAQINDEREGRGRTDNWDRYSIIRSEMIIRESTATPNEDFLTR</sequence>
<dbReference type="CDD" id="cd01392">
    <property type="entry name" value="HTH_LacI"/>
    <property type="match status" value="1"/>
</dbReference>
<evidence type="ECO:0000256" key="2">
    <source>
        <dbReference type="ARBA" id="ARBA00023125"/>
    </source>
</evidence>
<keyword evidence="3" id="KW-0804">Transcription</keyword>
<evidence type="ECO:0000313" key="5">
    <source>
        <dbReference type="EMBL" id="KAB8286600.1"/>
    </source>
</evidence>
<keyword evidence="8" id="KW-1185">Reference proteome</keyword>
<dbReference type="EMBL" id="WHZX01000022">
    <property type="protein sequence ID" value="NEG72859.1"/>
    <property type="molecule type" value="Genomic_DNA"/>
</dbReference>
<dbReference type="GO" id="GO:0000976">
    <property type="term" value="F:transcription cis-regulatory region binding"/>
    <property type="evidence" value="ECO:0007669"/>
    <property type="project" value="TreeGrafter"/>
</dbReference>
<name>A0A6L4WX03_9BIFI</name>
<dbReference type="InterPro" id="IPR000843">
    <property type="entry name" value="HTH_LacI"/>
</dbReference>
<reference evidence="6 7" key="1">
    <citation type="submission" date="2019-10" db="EMBL/GenBank/DDBJ databases">
        <title>Bifidobacterium from non-human primates.</title>
        <authorList>
            <person name="Modesto M."/>
        </authorList>
    </citation>
    <scope>NUCLEOTIDE SEQUENCE [LARGE SCALE GENOMIC DNA]</scope>
    <source>
        <strain evidence="6 7">TREM</strain>
    </source>
</reference>
<dbReference type="AlphaFoldDB" id="A0A6L4WX03"/>
<comment type="caution">
    <text evidence="5">The sequence shown here is derived from an EMBL/GenBank/DDBJ whole genome shotgun (WGS) entry which is preliminary data.</text>
</comment>
<proteinExistence type="predicted"/>
<dbReference type="PRINTS" id="PR00036">
    <property type="entry name" value="HTHLACI"/>
</dbReference>
<keyword evidence="2 6" id="KW-0238">DNA-binding</keyword>
<accession>A0A6L4WX03</accession>
<evidence type="ECO:0000313" key="7">
    <source>
        <dbReference type="Proteomes" id="UP000469943"/>
    </source>
</evidence>
<dbReference type="Proteomes" id="UP000482084">
    <property type="component" value="Unassembled WGS sequence"/>
</dbReference>
<dbReference type="EMBL" id="WBSM01000021">
    <property type="protein sequence ID" value="KAB8286600.1"/>
    <property type="molecule type" value="Genomic_DNA"/>
</dbReference>
<dbReference type="Pfam" id="PF13377">
    <property type="entry name" value="Peripla_BP_3"/>
    <property type="match status" value="1"/>
</dbReference>
<protein>
    <submittedName>
        <fullName evidence="6">LacI family DNA-binding transcriptional regulator</fullName>
    </submittedName>
    <submittedName>
        <fullName evidence="5">LacI family transcriptional regulator</fullName>
    </submittedName>
</protein>
<dbReference type="PROSITE" id="PS00356">
    <property type="entry name" value="HTH_LACI_1"/>
    <property type="match status" value="1"/>
</dbReference>
<dbReference type="InterPro" id="IPR010982">
    <property type="entry name" value="Lambda_DNA-bd_dom_sf"/>
</dbReference>
<dbReference type="Pfam" id="PF00356">
    <property type="entry name" value="LacI"/>
    <property type="match status" value="1"/>
</dbReference>
<dbReference type="PANTHER" id="PTHR30146">
    <property type="entry name" value="LACI-RELATED TRANSCRIPTIONAL REPRESSOR"/>
    <property type="match status" value="1"/>
</dbReference>
<dbReference type="InterPro" id="IPR046335">
    <property type="entry name" value="LacI/GalR-like_sensor"/>
</dbReference>
<evidence type="ECO:0000313" key="6">
    <source>
        <dbReference type="EMBL" id="NEG72859.1"/>
    </source>
</evidence>
<dbReference type="GO" id="GO:0003700">
    <property type="term" value="F:DNA-binding transcription factor activity"/>
    <property type="evidence" value="ECO:0007669"/>
    <property type="project" value="TreeGrafter"/>
</dbReference>
<dbReference type="OrthoDB" id="9785139at2"/>
<reference evidence="5 8" key="2">
    <citation type="submission" date="2019-10" db="EMBL/GenBank/DDBJ databases">
        <title>Characterization of the phylogenetic diversity of two novel species belonging to the genus Bifidobacterium: Bifidobacterium cebidarum sp. nov. and Bifidobacterium leontopitheci sp. nov.</title>
        <authorList>
            <person name="Lugli G.A."/>
            <person name="Duranti S."/>
            <person name="Milani C."/>
            <person name="Turroni F."/>
            <person name="Ventura M."/>
        </authorList>
    </citation>
    <scope>NUCLEOTIDE SEQUENCE [LARGE SCALE GENOMIC DNA]</scope>
    <source>
        <strain evidence="5 8">DSM 100688</strain>
    </source>
</reference>
<evidence type="ECO:0000256" key="1">
    <source>
        <dbReference type="ARBA" id="ARBA00023015"/>
    </source>
</evidence>
<dbReference type="Gene3D" id="3.40.50.2300">
    <property type="match status" value="2"/>
</dbReference>
<dbReference type="PROSITE" id="PS50932">
    <property type="entry name" value="HTH_LACI_2"/>
    <property type="match status" value="1"/>
</dbReference>
<dbReference type="SUPFAM" id="SSF47413">
    <property type="entry name" value="lambda repressor-like DNA-binding domains"/>
    <property type="match status" value="1"/>
</dbReference>
<dbReference type="PANTHER" id="PTHR30146:SF154">
    <property type="entry name" value="TRANSCRIPTION REGULATOR, MEMBER OF GALR FAMILY"/>
    <property type="match status" value="1"/>
</dbReference>
<feature type="domain" description="HTH lacI-type" evidence="4">
    <location>
        <begin position="8"/>
        <end position="62"/>
    </location>
</feature>
<dbReference type="SUPFAM" id="SSF53822">
    <property type="entry name" value="Periplasmic binding protein-like I"/>
    <property type="match status" value="1"/>
</dbReference>
<evidence type="ECO:0000313" key="8">
    <source>
        <dbReference type="Proteomes" id="UP000482084"/>
    </source>
</evidence>
<keyword evidence="1" id="KW-0805">Transcription regulation</keyword>
<dbReference type="Proteomes" id="UP000469943">
    <property type="component" value="Unassembled WGS sequence"/>
</dbReference>
<evidence type="ECO:0000259" key="4">
    <source>
        <dbReference type="PROSITE" id="PS50932"/>
    </source>
</evidence>
<dbReference type="Gene3D" id="1.10.260.40">
    <property type="entry name" value="lambda repressor-like DNA-binding domains"/>
    <property type="match status" value="1"/>
</dbReference>
<dbReference type="SMART" id="SM00354">
    <property type="entry name" value="HTH_LACI"/>
    <property type="match status" value="1"/>
</dbReference>
<dbReference type="InterPro" id="IPR028082">
    <property type="entry name" value="Peripla_BP_I"/>
</dbReference>
<dbReference type="RefSeq" id="WP_152359255.1">
    <property type="nucleotide sequence ID" value="NZ_WBSM01000021.1"/>
</dbReference>
<organism evidence="5 8">
    <name type="scientific">Bifidobacterium ramosum</name>
    <dbReference type="NCBI Taxonomy" id="1798158"/>
    <lineage>
        <taxon>Bacteria</taxon>
        <taxon>Bacillati</taxon>
        <taxon>Actinomycetota</taxon>
        <taxon>Actinomycetes</taxon>
        <taxon>Bifidobacteriales</taxon>
        <taxon>Bifidobacteriaceae</taxon>
        <taxon>Bifidobacterium</taxon>
    </lineage>
</organism>